<dbReference type="Pfam" id="PF07883">
    <property type="entry name" value="Cupin_2"/>
    <property type="match status" value="1"/>
</dbReference>
<dbReference type="Proteomes" id="UP000809621">
    <property type="component" value="Unassembled WGS sequence"/>
</dbReference>
<dbReference type="InterPro" id="IPR011051">
    <property type="entry name" value="RmlC_Cupin_sf"/>
</dbReference>
<gene>
    <name evidence="2" type="ORF">JQC93_06720</name>
</gene>
<dbReference type="EMBL" id="JAFEUM010000002">
    <property type="protein sequence ID" value="MBM7036101.1"/>
    <property type="molecule type" value="Genomic_DNA"/>
</dbReference>
<keyword evidence="3" id="KW-1185">Reference proteome</keyword>
<dbReference type="InterPro" id="IPR013096">
    <property type="entry name" value="Cupin_2"/>
</dbReference>
<dbReference type="SUPFAM" id="SSF51182">
    <property type="entry name" value="RmlC-like cupins"/>
    <property type="match status" value="1"/>
</dbReference>
<evidence type="ECO:0000313" key="3">
    <source>
        <dbReference type="Proteomes" id="UP000809621"/>
    </source>
</evidence>
<name>A0ABS2HG75_9VIBR</name>
<accession>A0ABS2HG75</accession>
<evidence type="ECO:0000259" key="1">
    <source>
        <dbReference type="Pfam" id="PF07883"/>
    </source>
</evidence>
<reference evidence="2 3" key="1">
    <citation type="submission" date="2021-02" db="EMBL/GenBank/DDBJ databases">
        <authorList>
            <person name="Park J.-S."/>
        </authorList>
    </citation>
    <scope>NUCLEOTIDE SEQUENCE [LARGE SCALE GENOMIC DNA]</scope>
    <source>
        <strain evidence="2 3">188UL20-2</strain>
    </source>
</reference>
<proteinExistence type="predicted"/>
<sequence>MSNHIKTKLNGNTPNATSFITVEPNSEFVPLDFQGWRGRAVEASGLFSFMFDIEPGAQPYPLHTDPAEWLAVVVTGSGVLLGGSEPDNELCQQHFVAGDYITFEAGTPHAWRNDQVHTQILFVKVAS</sequence>
<dbReference type="RefSeq" id="WP_205157702.1">
    <property type="nucleotide sequence ID" value="NZ_JAFEUM010000002.1"/>
</dbReference>
<evidence type="ECO:0000313" key="2">
    <source>
        <dbReference type="EMBL" id="MBM7036101.1"/>
    </source>
</evidence>
<feature type="domain" description="Cupin type-2" evidence="1">
    <location>
        <begin position="50"/>
        <end position="114"/>
    </location>
</feature>
<comment type="caution">
    <text evidence="2">The sequence shown here is derived from an EMBL/GenBank/DDBJ whole genome shotgun (WGS) entry which is preliminary data.</text>
</comment>
<organism evidence="2 3">
    <name type="scientific">Vibrio ulleungensis</name>
    <dbReference type="NCBI Taxonomy" id="2807619"/>
    <lineage>
        <taxon>Bacteria</taxon>
        <taxon>Pseudomonadati</taxon>
        <taxon>Pseudomonadota</taxon>
        <taxon>Gammaproteobacteria</taxon>
        <taxon>Vibrionales</taxon>
        <taxon>Vibrionaceae</taxon>
        <taxon>Vibrio</taxon>
    </lineage>
</organism>
<dbReference type="Gene3D" id="2.60.120.10">
    <property type="entry name" value="Jelly Rolls"/>
    <property type="match status" value="1"/>
</dbReference>
<protein>
    <submittedName>
        <fullName evidence="2">Cupin domain-containing protein</fullName>
    </submittedName>
</protein>
<dbReference type="InterPro" id="IPR014710">
    <property type="entry name" value="RmlC-like_jellyroll"/>
</dbReference>